<evidence type="ECO:0000259" key="5">
    <source>
        <dbReference type="PROSITE" id="PS50931"/>
    </source>
</evidence>
<dbReference type="Pfam" id="PF03466">
    <property type="entry name" value="LysR_substrate"/>
    <property type="match status" value="1"/>
</dbReference>
<sequence>MIANPGTPTLDQLRVLLTVVETGSFAAAARKLSRATSVISYTIANLELQLGVQLFDRTITRKPQLTDAGRTVLAEARTIYSGIDGLRAKVKGLLQGLEAEIHLVVDVMLPAARLVDVLKGFRAQFPTVLLHLHVEALGAVAQLVLEGRASVGVSGFFSRGMAGLERVGVGSVELISVASPSHPLAQGMNLPGAGREHVQLVLSDRSNLTRNQEFGVLGTRTWRLADLGSKLMLLREGVGWGNMPAPMVAEDLASGRLVRLDLPDMRGGPYGLDAIYRTDTPPGPAASWLIARLVAQVQAPPACTAD</sequence>
<dbReference type="RefSeq" id="WP_100943885.1">
    <property type="nucleotide sequence ID" value="NZ_JACAPU010000027.1"/>
</dbReference>
<dbReference type="SUPFAM" id="SSF46785">
    <property type="entry name" value="Winged helix' DNA-binding domain"/>
    <property type="match status" value="1"/>
</dbReference>
<dbReference type="PANTHER" id="PTHR30126">
    <property type="entry name" value="HTH-TYPE TRANSCRIPTIONAL REGULATOR"/>
    <property type="match status" value="1"/>
</dbReference>
<evidence type="ECO:0000313" key="6">
    <source>
        <dbReference type="EMBL" id="NWB49369.1"/>
    </source>
</evidence>
<reference evidence="6 7" key="1">
    <citation type="submission" date="2020-04" db="EMBL/GenBank/DDBJ databases">
        <title>Molecular characterization of pseudomonads from Agaricus bisporus reveal novel blotch 2 pathogens in Western Europe.</title>
        <authorList>
            <person name="Taparia T."/>
            <person name="Krijger M."/>
            <person name="Haynes E."/>
            <person name="Elpinstone J.G."/>
            <person name="Noble R."/>
            <person name="Van Der Wolf J."/>
        </authorList>
    </citation>
    <scope>NUCLEOTIDE SEQUENCE [LARGE SCALE GENOMIC DNA]</scope>
    <source>
        <strain evidence="6 7">F1001</strain>
    </source>
</reference>
<dbReference type="InterPro" id="IPR005119">
    <property type="entry name" value="LysR_subst-bd"/>
</dbReference>
<gene>
    <name evidence="6" type="ORF">HX829_23070</name>
</gene>
<dbReference type="Gene3D" id="3.40.190.290">
    <property type="match status" value="1"/>
</dbReference>
<name>A0A7Y7WHH0_9PSED</name>
<dbReference type="PANTHER" id="PTHR30126:SF91">
    <property type="entry name" value="LYSR FAMILY TRANSCRIPTIONAL REGULATOR"/>
    <property type="match status" value="1"/>
</dbReference>
<evidence type="ECO:0000256" key="1">
    <source>
        <dbReference type="ARBA" id="ARBA00009437"/>
    </source>
</evidence>
<dbReference type="GO" id="GO:0003700">
    <property type="term" value="F:DNA-binding transcription factor activity"/>
    <property type="evidence" value="ECO:0007669"/>
    <property type="project" value="InterPro"/>
</dbReference>
<proteinExistence type="inferred from homology"/>
<keyword evidence="4" id="KW-0804">Transcription</keyword>
<dbReference type="SUPFAM" id="SSF53850">
    <property type="entry name" value="Periplasmic binding protein-like II"/>
    <property type="match status" value="1"/>
</dbReference>
<dbReference type="InterPro" id="IPR000847">
    <property type="entry name" value="LysR_HTH_N"/>
</dbReference>
<organism evidence="6 7">
    <name type="scientific">Pseudomonas gingeri</name>
    <dbReference type="NCBI Taxonomy" id="117681"/>
    <lineage>
        <taxon>Bacteria</taxon>
        <taxon>Pseudomonadati</taxon>
        <taxon>Pseudomonadota</taxon>
        <taxon>Gammaproteobacteria</taxon>
        <taxon>Pseudomonadales</taxon>
        <taxon>Pseudomonadaceae</taxon>
        <taxon>Pseudomonas</taxon>
    </lineage>
</organism>
<dbReference type="Pfam" id="PF00126">
    <property type="entry name" value="HTH_1"/>
    <property type="match status" value="1"/>
</dbReference>
<dbReference type="EMBL" id="JACAPU010000027">
    <property type="protein sequence ID" value="NWB49369.1"/>
    <property type="molecule type" value="Genomic_DNA"/>
</dbReference>
<comment type="similarity">
    <text evidence="1">Belongs to the LysR transcriptional regulatory family.</text>
</comment>
<evidence type="ECO:0000256" key="3">
    <source>
        <dbReference type="ARBA" id="ARBA00023125"/>
    </source>
</evidence>
<dbReference type="FunFam" id="1.10.10.10:FF:000001">
    <property type="entry name" value="LysR family transcriptional regulator"/>
    <property type="match status" value="1"/>
</dbReference>
<evidence type="ECO:0000256" key="4">
    <source>
        <dbReference type="ARBA" id="ARBA00023163"/>
    </source>
</evidence>
<accession>A0A7Y7WHH0</accession>
<dbReference type="Proteomes" id="UP000582981">
    <property type="component" value="Unassembled WGS sequence"/>
</dbReference>
<dbReference type="InterPro" id="IPR036390">
    <property type="entry name" value="WH_DNA-bd_sf"/>
</dbReference>
<protein>
    <submittedName>
        <fullName evidence="6">LysR family transcriptional regulator</fullName>
    </submittedName>
</protein>
<evidence type="ECO:0000256" key="2">
    <source>
        <dbReference type="ARBA" id="ARBA00023015"/>
    </source>
</evidence>
<dbReference type="Gene3D" id="1.10.10.10">
    <property type="entry name" value="Winged helix-like DNA-binding domain superfamily/Winged helix DNA-binding domain"/>
    <property type="match status" value="1"/>
</dbReference>
<dbReference type="AlphaFoldDB" id="A0A7Y7WHH0"/>
<evidence type="ECO:0000313" key="7">
    <source>
        <dbReference type="Proteomes" id="UP000582981"/>
    </source>
</evidence>
<keyword evidence="3" id="KW-0238">DNA-binding</keyword>
<keyword evidence="2" id="KW-0805">Transcription regulation</keyword>
<dbReference type="GO" id="GO:0000976">
    <property type="term" value="F:transcription cis-regulatory region binding"/>
    <property type="evidence" value="ECO:0007669"/>
    <property type="project" value="TreeGrafter"/>
</dbReference>
<dbReference type="PROSITE" id="PS50931">
    <property type="entry name" value="HTH_LYSR"/>
    <property type="match status" value="1"/>
</dbReference>
<dbReference type="InterPro" id="IPR036388">
    <property type="entry name" value="WH-like_DNA-bd_sf"/>
</dbReference>
<feature type="domain" description="HTH lysR-type" evidence="5">
    <location>
        <begin position="8"/>
        <end position="66"/>
    </location>
</feature>
<comment type="caution">
    <text evidence="6">The sequence shown here is derived from an EMBL/GenBank/DDBJ whole genome shotgun (WGS) entry which is preliminary data.</text>
</comment>